<dbReference type="InterPro" id="IPR035897">
    <property type="entry name" value="Toll_tir_struct_dom_sf"/>
</dbReference>
<dbReference type="OrthoDB" id="3838036at2"/>
<sequence length="357" mass="38122">MGGPAAEPYDFCLSFATEQRPYVEEVAELLRKAGRTVFYDAYETAKLLGEDLYTHLDEIYNRGSRFCVLFASEAYVRKVWTRHERRSVQDRAMREAGAYLLPVRFDDTPVPGLRGTTGYVDARVTSPAELVRILLEKLAGEPQAATVSASILAVKADPHTDLEDLVRKALSHCRVSVAPELISARGSSVTAVVPEAVLSVAEVVVDVTATIADLARKGSVPALRIAVHRGQVPAGQPGESVDLTEAAEAAASAAVADVFDRVPEAGCVIVATQRVFDTVIRPGRGGCNPAQFSWTTTADGRGLYVKVPGFPQYGRPARPAGATPAGAAAPRTYHFGGPVTAGQIGDVNFFGSDDDRH</sequence>
<evidence type="ECO:0000313" key="3">
    <source>
        <dbReference type="Proteomes" id="UP000199622"/>
    </source>
</evidence>
<proteinExistence type="predicted"/>
<protein>
    <submittedName>
        <fullName evidence="2">TIR domain-containing protein</fullName>
    </submittedName>
</protein>
<dbReference type="InterPro" id="IPR000157">
    <property type="entry name" value="TIR_dom"/>
</dbReference>
<dbReference type="EMBL" id="FNSO01000004">
    <property type="protein sequence ID" value="SEC14554.1"/>
    <property type="molecule type" value="Genomic_DNA"/>
</dbReference>
<evidence type="ECO:0000313" key="2">
    <source>
        <dbReference type="EMBL" id="SEC14554.1"/>
    </source>
</evidence>
<dbReference type="STRING" id="208445.SAMN04489727_2730"/>
<dbReference type="Proteomes" id="UP000199622">
    <property type="component" value="Unassembled WGS sequence"/>
</dbReference>
<accession>A0A1H4Q4K4</accession>
<gene>
    <name evidence="2" type="ORF">SAMN04489727_2730</name>
</gene>
<dbReference type="AlphaFoldDB" id="A0A1H4Q4K4"/>
<dbReference type="SUPFAM" id="SSF52200">
    <property type="entry name" value="Toll/Interleukin receptor TIR domain"/>
    <property type="match status" value="1"/>
</dbReference>
<dbReference type="Gene3D" id="3.40.50.10140">
    <property type="entry name" value="Toll/interleukin-1 receptor homology (TIR) domain"/>
    <property type="match status" value="1"/>
</dbReference>
<dbReference type="Pfam" id="PF13676">
    <property type="entry name" value="TIR_2"/>
    <property type="match status" value="1"/>
</dbReference>
<reference evidence="3" key="1">
    <citation type="submission" date="2016-10" db="EMBL/GenBank/DDBJ databases">
        <authorList>
            <person name="Varghese N."/>
            <person name="Submissions S."/>
        </authorList>
    </citation>
    <scope>NUCLEOTIDE SEQUENCE [LARGE SCALE GENOMIC DNA]</scope>
    <source>
        <strain evidence="3">DSM 44544</strain>
    </source>
</reference>
<name>A0A1H4Q4K4_9PSEU</name>
<dbReference type="RefSeq" id="WP_091306844.1">
    <property type="nucleotide sequence ID" value="NZ_FNSO01000004.1"/>
</dbReference>
<evidence type="ECO:0000259" key="1">
    <source>
        <dbReference type="Pfam" id="PF13676"/>
    </source>
</evidence>
<organism evidence="2 3">
    <name type="scientific">Amycolatopsis tolypomycina</name>
    <dbReference type="NCBI Taxonomy" id="208445"/>
    <lineage>
        <taxon>Bacteria</taxon>
        <taxon>Bacillati</taxon>
        <taxon>Actinomycetota</taxon>
        <taxon>Actinomycetes</taxon>
        <taxon>Pseudonocardiales</taxon>
        <taxon>Pseudonocardiaceae</taxon>
        <taxon>Amycolatopsis</taxon>
    </lineage>
</organism>
<dbReference type="GO" id="GO:0007165">
    <property type="term" value="P:signal transduction"/>
    <property type="evidence" value="ECO:0007669"/>
    <property type="project" value="InterPro"/>
</dbReference>
<keyword evidence="3" id="KW-1185">Reference proteome</keyword>
<feature type="domain" description="TIR" evidence="1">
    <location>
        <begin position="11"/>
        <end position="124"/>
    </location>
</feature>